<gene>
    <name evidence="2" type="ORF">B296_00035864</name>
</gene>
<evidence type="ECO:0000256" key="1">
    <source>
        <dbReference type="SAM" id="MobiDB-lite"/>
    </source>
</evidence>
<evidence type="ECO:0000313" key="2">
    <source>
        <dbReference type="EMBL" id="RRT42032.1"/>
    </source>
</evidence>
<protein>
    <submittedName>
        <fullName evidence="2">Uncharacterized protein</fullName>
    </submittedName>
</protein>
<accession>A0A426XRH8</accession>
<feature type="region of interest" description="Disordered" evidence="1">
    <location>
        <begin position="27"/>
        <end position="70"/>
    </location>
</feature>
<organism evidence="2 3">
    <name type="scientific">Ensete ventricosum</name>
    <name type="common">Abyssinian banana</name>
    <name type="synonym">Musa ensete</name>
    <dbReference type="NCBI Taxonomy" id="4639"/>
    <lineage>
        <taxon>Eukaryota</taxon>
        <taxon>Viridiplantae</taxon>
        <taxon>Streptophyta</taxon>
        <taxon>Embryophyta</taxon>
        <taxon>Tracheophyta</taxon>
        <taxon>Spermatophyta</taxon>
        <taxon>Magnoliopsida</taxon>
        <taxon>Liliopsida</taxon>
        <taxon>Zingiberales</taxon>
        <taxon>Musaceae</taxon>
        <taxon>Ensete</taxon>
    </lineage>
</organism>
<dbReference type="AlphaFoldDB" id="A0A426XRH8"/>
<evidence type="ECO:0000313" key="3">
    <source>
        <dbReference type="Proteomes" id="UP000287651"/>
    </source>
</evidence>
<reference evidence="2 3" key="1">
    <citation type="journal article" date="2014" name="Agronomy (Basel)">
        <title>A Draft Genome Sequence for Ensete ventricosum, the Drought-Tolerant Tree Against Hunger.</title>
        <authorList>
            <person name="Harrison J."/>
            <person name="Moore K.A."/>
            <person name="Paszkiewicz K."/>
            <person name="Jones T."/>
            <person name="Grant M."/>
            <person name="Ambacheew D."/>
            <person name="Muzemil S."/>
            <person name="Studholme D.J."/>
        </authorList>
    </citation>
    <scope>NUCLEOTIDE SEQUENCE [LARGE SCALE GENOMIC DNA]</scope>
</reference>
<sequence length="85" mass="9574">MGGRKKSEKKREKKRENLEIRRCSPDLNPSLAGFSKRRESSAIEGRRKRRATHGLLAEASPGDFFSPHGLLEEKKRLPALGEGTM</sequence>
<dbReference type="EMBL" id="AMZH03018125">
    <property type="protein sequence ID" value="RRT42032.1"/>
    <property type="molecule type" value="Genomic_DNA"/>
</dbReference>
<proteinExistence type="predicted"/>
<name>A0A426XRH8_ENSVE</name>
<dbReference type="Proteomes" id="UP000287651">
    <property type="component" value="Unassembled WGS sequence"/>
</dbReference>
<feature type="compositionally biased region" description="Basic and acidic residues" evidence="1">
    <location>
        <begin position="36"/>
        <end position="45"/>
    </location>
</feature>
<comment type="caution">
    <text evidence="2">The sequence shown here is derived from an EMBL/GenBank/DDBJ whole genome shotgun (WGS) entry which is preliminary data.</text>
</comment>